<gene>
    <name evidence="3" type="ORF">QE440_002013</name>
</gene>
<dbReference type="CDD" id="cd04196">
    <property type="entry name" value="GT_2_like_d"/>
    <property type="match status" value="1"/>
</dbReference>
<keyword evidence="1" id="KW-0472">Membrane</keyword>
<reference evidence="3" key="1">
    <citation type="submission" date="2023-08" db="EMBL/GenBank/DDBJ databases">
        <title>Functional and genomic diversity of the sorghum phyllosphere microbiome.</title>
        <authorList>
            <person name="Shade A."/>
        </authorList>
    </citation>
    <scope>NUCLEOTIDE SEQUENCE</scope>
    <source>
        <strain evidence="3">SORGH_AS_0201</strain>
    </source>
</reference>
<dbReference type="AlphaFoldDB" id="A0AAJ2BKJ0"/>
<dbReference type="Pfam" id="PF00535">
    <property type="entry name" value="Glycos_transf_2"/>
    <property type="match status" value="1"/>
</dbReference>
<dbReference type="RefSeq" id="WP_309757893.1">
    <property type="nucleotide sequence ID" value="NZ_JAVJAF010000001.1"/>
</dbReference>
<evidence type="ECO:0000313" key="3">
    <source>
        <dbReference type="EMBL" id="MDR6234272.1"/>
    </source>
</evidence>
<dbReference type="InterPro" id="IPR029044">
    <property type="entry name" value="Nucleotide-diphossugar_trans"/>
</dbReference>
<proteinExistence type="predicted"/>
<dbReference type="InterPro" id="IPR001173">
    <property type="entry name" value="Glyco_trans_2-like"/>
</dbReference>
<comment type="caution">
    <text evidence="3">The sequence shown here is derived from an EMBL/GenBank/DDBJ whole genome shotgun (WGS) entry which is preliminary data.</text>
</comment>
<dbReference type="GO" id="GO:0016758">
    <property type="term" value="F:hexosyltransferase activity"/>
    <property type="evidence" value="ECO:0007669"/>
    <property type="project" value="UniProtKB-ARBA"/>
</dbReference>
<evidence type="ECO:0000256" key="1">
    <source>
        <dbReference type="ARBA" id="ARBA00022519"/>
    </source>
</evidence>
<dbReference type="PANTHER" id="PTHR22916">
    <property type="entry name" value="GLYCOSYLTRANSFERASE"/>
    <property type="match status" value="1"/>
</dbReference>
<evidence type="ECO:0000313" key="4">
    <source>
        <dbReference type="Proteomes" id="UP001268036"/>
    </source>
</evidence>
<feature type="domain" description="Glycosyltransferase 2-like" evidence="2">
    <location>
        <begin position="9"/>
        <end position="173"/>
    </location>
</feature>
<sequence>MSQEDNIAILLCTYNGAKYLRPQLDSIVNQSHKNWTIHISDDGSTDGTKEIIFEYIQKLGNERVKFYSGPKGGFSKNFFSLIKNKKIKAAYYAFSDQDDIWEREKLKRAIKSSAFTNNKNPSLYCGRTTYIDNNLKTIGQSPLFKRRPSFKNALIQSIAGGNTMVMNNAFKEILELTNTNKKIVSHDWWCYLLVTALGGQIIYDPVPGLGYRQHAENLVGANSSISDRIIRFKKMLGGTFSDWNDANLSLLTDFISLMPDENIKTLNFFKHSRTSGFFERLINAKRSGIYRQTFFGNAGLIFAYAIKRV</sequence>
<organism evidence="3 4">
    <name type="scientific">Pseudomonas oryzihabitans</name>
    <dbReference type="NCBI Taxonomy" id="47885"/>
    <lineage>
        <taxon>Bacteria</taxon>
        <taxon>Pseudomonadati</taxon>
        <taxon>Pseudomonadota</taxon>
        <taxon>Gammaproteobacteria</taxon>
        <taxon>Pseudomonadales</taxon>
        <taxon>Pseudomonadaceae</taxon>
        <taxon>Pseudomonas</taxon>
    </lineage>
</organism>
<dbReference type="Proteomes" id="UP001268036">
    <property type="component" value="Unassembled WGS sequence"/>
</dbReference>
<protein>
    <submittedName>
        <fullName evidence="3">Glycosyltransferase involved in cell wall biosynthesis</fullName>
    </submittedName>
</protein>
<dbReference type="SUPFAM" id="SSF53448">
    <property type="entry name" value="Nucleotide-diphospho-sugar transferases"/>
    <property type="match status" value="1"/>
</dbReference>
<keyword evidence="1" id="KW-0997">Cell inner membrane</keyword>
<name>A0AAJ2BKJ0_9PSED</name>
<dbReference type="EMBL" id="JAVJAF010000001">
    <property type="protein sequence ID" value="MDR6234272.1"/>
    <property type="molecule type" value="Genomic_DNA"/>
</dbReference>
<accession>A0AAJ2BKJ0</accession>
<dbReference type="Gene3D" id="3.90.550.10">
    <property type="entry name" value="Spore Coat Polysaccharide Biosynthesis Protein SpsA, Chain A"/>
    <property type="match status" value="1"/>
</dbReference>
<evidence type="ECO:0000259" key="2">
    <source>
        <dbReference type="Pfam" id="PF00535"/>
    </source>
</evidence>
<dbReference type="PANTHER" id="PTHR22916:SF3">
    <property type="entry name" value="UDP-GLCNAC:BETAGAL BETA-1,3-N-ACETYLGLUCOSAMINYLTRANSFERASE-LIKE PROTEIN 1"/>
    <property type="match status" value="1"/>
</dbReference>
<keyword evidence="1" id="KW-1003">Cell membrane</keyword>